<proteinExistence type="predicted"/>
<dbReference type="Proteomes" id="UP001153331">
    <property type="component" value="Unassembled WGS sequence"/>
</dbReference>
<comment type="caution">
    <text evidence="1">The sequence shown here is derived from an EMBL/GenBank/DDBJ whole genome shotgun (WGS) entry which is preliminary data.</text>
</comment>
<dbReference type="EMBL" id="JAPHNI010000029">
    <property type="protein sequence ID" value="KAJ8118119.1"/>
    <property type="molecule type" value="Genomic_DNA"/>
</dbReference>
<organism evidence="1 2">
    <name type="scientific">Boeremia exigua</name>
    <dbReference type="NCBI Taxonomy" id="749465"/>
    <lineage>
        <taxon>Eukaryota</taxon>
        <taxon>Fungi</taxon>
        <taxon>Dikarya</taxon>
        <taxon>Ascomycota</taxon>
        <taxon>Pezizomycotina</taxon>
        <taxon>Dothideomycetes</taxon>
        <taxon>Pleosporomycetidae</taxon>
        <taxon>Pleosporales</taxon>
        <taxon>Pleosporineae</taxon>
        <taxon>Didymellaceae</taxon>
        <taxon>Boeremia</taxon>
    </lineage>
</organism>
<accession>A0ACC2ISQ4</accession>
<evidence type="ECO:0000313" key="1">
    <source>
        <dbReference type="EMBL" id="KAJ8118119.1"/>
    </source>
</evidence>
<protein>
    <submittedName>
        <fullName evidence="1">Uncharacterized protein</fullName>
    </submittedName>
</protein>
<sequence>MSLGNGVIGIGGSAIVYAYDETTVLKGYAVAHAGRVFNSRSDVEYSRRCLTVEYQVYQRLGEHKNIPKCYGWVVLGPEAKSLRLKWASKGNLRTFIETNDSAQTPTSVRLAWAMDLAEGLAHLHSKRVYHCDLSCRNILLTGQNVVQICDFGGSGLDSDESEGVEEPRYELPLRGRTWEERPYRVRDLFALGSALYEIMAWQKPFAQLEDDEVQKRFEREEFPDTSGIACNEVIQNCWNERYETAEETLFALQAVVEKHKSAKPL</sequence>
<name>A0ACC2ISQ4_9PLEO</name>
<reference evidence="1" key="1">
    <citation type="submission" date="2022-11" db="EMBL/GenBank/DDBJ databases">
        <title>Genome Sequence of Boeremia exigua.</title>
        <authorList>
            <person name="Buettner E."/>
        </authorList>
    </citation>
    <scope>NUCLEOTIDE SEQUENCE</scope>
    <source>
        <strain evidence="1">CU02</strain>
    </source>
</reference>
<keyword evidence="2" id="KW-1185">Reference proteome</keyword>
<gene>
    <name evidence="1" type="ORF">OPT61_g826</name>
</gene>
<evidence type="ECO:0000313" key="2">
    <source>
        <dbReference type="Proteomes" id="UP001153331"/>
    </source>
</evidence>